<sequence>MPTIQMVCDSTPLVSAAIRDSLAATTAGNGRPAATGATTASSSTTTAASFSVLNHNGVNGSSGGPSGTPTTSSSSSLSTANGGGGGGKLFRRAMLESSNYGNDDEQLEDADGANDLVETISQSLRQGQQVKPIAYEEGPSYSASLDKLKSKYIVLKATAPQSDEAGGGEAGAAAPSSGGCPPNGATAGQQMHHPSPKLSSMTTAGGMMGKIPTAVAGQAMNGGGGSGPLKYGASGTPHKLAPTGRPTNHNGVGTGSSATGKDGASLPAPKRTLFPRENVQVGWKTTGRKWQVGAGMINMGNTCYLNSTLQALFHVPAIANWLVSDVQHRARCDDGGSGGSCIICAMAKTLLDSQSNQSAIKPHLVYSKLRLVCKHLVPGRQEDAHEFLRYLVEAMEKSFLGRYKNSKELDQYSKETTPLNQILGGYLRSEVKCLSCHHISTTFQHFEDLLLDIRRANSIDEALKLYFDRERLEELSYNCEACKKRVAATKQFSLERAPFVLCVQLKRFTINGTKINKHVELRSQLDLTPYSSSSSQQQQQRTSGSSSAGKLTYRLTSMVTHLGTSQHCGHYTAIGQTEGGAYHVFDDSSVRPVGMHNVMSTNAYILFYELDSPAGAAVGLLNGTTKANQIAGHPSSTVTLSSMGALANGNVPLASGNASAGASAGATAGGGGGGSTGTPRKGTHNSSPSPLRVLGSGNGSTGSAAGGLFPSKLDTKPGFIGPVLPSSSSTSSNNPSNQAGTSPATTVTAATSSSTKGGTPGLQGTTIGATGTSRPGSSASSCISSLSPPSTAGTPSSSPIKSIHNSPLSHPNKIHLKTSQSTTQSPTVGGGQAPNTAKLNGIGSKQSSQVAAATATQLPSLPKLSLGPINNGSSRPGNSKPVTVVANGGTNSISLVPYETDDDSDNANNSSSEEEEQHQTCTTVSAGTKRAKQQQHQQNGKLVLKRRSSDEDDDDDEDDDGDRHSHSPQIIKTTAGAWKVSKSSENDKPTYPESSSSSSGSSSESAGSSKESSPVASPAQQHMLATNGGNSTSNNGNKNGHRNGVKSRSSSPPNAAAAAASSAGNGSTSSDTGPSAVQLLLKYSHRGYGAPVKSWGGQQTEMDRELVNERREERKRQLADDRETEMDRGRTKKVKNLGVAGAGTNGSHQHQHGNQFQHFQNYQNGGGMKWNGNRNGNQQQYGNHNHNYHRGGGAGGGYYHGGGHRQGFRNGNGGRRFGGRNGGGFHAKAHHHHHHHYRSEASSGGGNMASSSSSGAGAGGSSNSNGFYHR</sequence>
<feature type="compositionally biased region" description="Low complexity" evidence="14">
    <location>
        <begin position="171"/>
        <end position="185"/>
    </location>
</feature>
<dbReference type="GO" id="GO:0004843">
    <property type="term" value="F:cysteine-type deubiquitinase activity"/>
    <property type="evidence" value="ECO:0007669"/>
    <property type="project" value="UniProtKB-EC"/>
</dbReference>
<dbReference type="PROSITE" id="PS00973">
    <property type="entry name" value="USP_2"/>
    <property type="match status" value="1"/>
</dbReference>
<feature type="compositionally biased region" description="Gly residues" evidence="14">
    <location>
        <begin position="1209"/>
        <end position="1225"/>
    </location>
</feature>
<keyword evidence="5" id="KW-0645">Protease</keyword>
<dbReference type="EnsemblMetazoa" id="ADAC005703-RA">
    <property type="protein sequence ID" value="ADAC005703-PA"/>
    <property type="gene ID" value="ADAC005703"/>
</dbReference>
<evidence type="ECO:0000313" key="18">
    <source>
        <dbReference type="Proteomes" id="UP000000673"/>
    </source>
</evidence>
<feature type="compositionally biased region" description="Polar residues" evidence="14">
    <location>
        <begin position="868"/>
        <end position="881"/>
    </location>
</feature>
<dbReference type="PROSITE" id="PS00972">
    <property type="entry name" value="USP_1"/>
    <property type="match status" value="1"/>
</dbReference>
<reference evidence="17" key="4">
    <citation type="submission" date="2015-06" db="UniProtKB">
        <authorList>
            <consortium name="EnsemblMetazoa"/>
        </authorList>
    </citation>
    <scope>IDENTIFICATION</scope>
</reference>
<evidence type="ECO:0000256" key="12">
    <source>
        <dbReference type="ARBA" id="ARBA00042420"/>
    </source>
</evidence>
<name>W5JI70_ANODA</name>
<feature type="compositionally biased region" description="Low complexity" evidence="14">
    <location>
        <begin position="992"/>
        <end position="1019"/>
    </location>
</feature>
<organism evidence="16">
    <name type="scientific">Anopheles darlingi</name>
    <name type="common">Mosquito</name>
    <dbReference type="NCBI Taxonomy" id="43151"/>
    <lineage>
        <taxon>Eukaryota</taxon>
        <taxon>Metazoa</taxon>
        <taxon>Ecdysozoa</taxon>
        <taxon>Arthropoda</taxon>
        <taxon>Hexapoda</taxon>
        <taxon>Insecta</taxon>
        <taxon>Pterygota</taxon>
        <taxon>Neoptera</taxon>
        <taxon>Endopterygota</taxon>
        <taxon>Diptera</taxon>
        <taxon>Nematocera</taxon>
        <taxon>Culicoidea</taxon>
        <taxon>Culicidae</taxon>
        <taxon>Anophelinae</taxon>
        <taxon>Anopheles</taxon>
    </lineage>
</organism>
<evidence type="ECO:0000256" key="4">
    <source>
        <dbReference type="ARBA" id="ARBA00012759"/>
    </source>
</evidence>
<feature type="compositionally biased region" description="Low complexity" evidence="14">
    <location>
        <begin position="725"/>
        <end position="757"/>
    </location>
</feature>
<dbReference type="Pfam" id="PF00443">
    <property type="entry name" value="UCH"/>
    <property type="match status" value="1"/>
</dbReference>
<feature type="compositionally biased region" description="Low complexity" evidence="14">
    <location>
        <begin position="773"/>
        <end position="799"/>
    </location>
</feature>
<dbReference type="GO" id="GO:0006508">
    <property type="term" value="P:proteolysis"/>
    <property type="evidence" value="ECO:0007669"/>
    <property type="project" value="UniProtKB-KW"/>
</dbReference>
<dbReference type="FunCoup" id="W5JI70">
    <property type="interactions" value="381"/>
</dbReference>
<dbReference type="SUPFAM" id="SSF54001">
    <property type="entry name" value="Cysteine proteinases"/>
    <property type="match status" value="1"/>
</dbReference>
<feature type="compositionally biased region" description="Basic and acidic residues" evidence="14">
    <location>
        <begin position="1101"/>
        <end position="1129"/>
    </location>
</feature>
<feature type="region of interest" description="Disordered" evidence="14">
    <location>
        <begin position="53"/>
        <end position="89"/>
    </location>
</feature>
<feature type="compositionally biased region" description="Basic residues" evidence="14">
    <location>
        <begin position="1227"/>
        <end position="1237"/>
    </location>
</feature>
<gene>
    <name evidence="16" type="ORF">AND_005703</name>
</gene>
<evidence type="ECO:0000256" key="14">
    <source>
        <dbReference type="SAM" id="MobiDB-lite"/>
    </source>
</evidence>
<comment type="catalytic activity">
    <reaction evidence="1">
        <text>Thiol-dependent hydrolysis of ester, thioester, amide, peptide and isopeptide bonds formed by the C-terminal Gly of ubiquitin (a 76-residue protein attached to proteins as an intracellular targeting signal).</text>
        <dbReference type="EC" id="3.4.19.12"/>
    </reaction>
</comment>
<dbReference type="PANTHER" id="PTHR24006:SF758">
    <property type="entry name" value="UBIQUITIN CARBOXYL-TERMINAL HYDROLASE 36"/>
    <property type="match status" value="1"/>
</dbReference>
<evidence type="ECO:0000313" key="16">
    <source>
        <dbReference type="EMBL" id="ETN62595.1"/>
    </source>
</evidence>
<feature type="region of interest" description="Disordered" evidence="14">
    <location>
        <begin position="1209"/>
        <end position="1270"/>
    </location>
</feature>
<evidence type="ECO:0000256" key="1">
    <source>
        <dbReference type="ARBA" id="ARBA00000707"/>
    </source>
</evidence>
<evidence type="ECO:0000259" key="15">
    <source>
        <dbReference type="PROSITE" id="PS50235"/>
    </source>
</evidence>
<dbReference type="HOGENOM" id="CLU_006208_0_0_1"/>
<protein>
    <recommendedName>
        <fullName evidence="9">Ubiquitin carboxyl-terminal hydrolase 36</fullName>
        <ecNumber evidence="4">3.4.19.12</ecNumber>
    </recommendedName>
    <alternativeName>
        <fullName evidence="12">Deubiquitinating enzyme 36</fullName>
    </alternativeName>
    <alternativeName>
        <fullName evidence="11">Protein scrawny</fullName>
    </alternativeName>
    <alternativeName>
        <fullName evidence="10">Ubiquitin thioesterase 36</fullName>
    </alternativeName>
    <alternativeName>
        <fullName evidence="13">Ubiquitin-specific-processing protease 36</fullName>
    </alternativeName>
</protein>
<keyword evidence="18" id="KW-1185">Reference proteome</keyword>
<dbReference type="GO" id="GO:0042981">
    <property type="term" value="P:regulation of apoptotic process"/>
    <property type="evidence" value="ECO:0007669"/>
    <property type="project" value="TreeGrafter"/>
</dbReference>
<dbReference type="FunFam" id="3.90.70.10:FF:000119">
    <property type="entry name" value="Ubiquitin specific peptidase 36"/>
    <property type="match status" value="1"/>
</dbReference>
<dbReference type="GO" id="GO:0016579">
    <property type="term" value="P:protein deubiquitination"/>
    <property type="evidence" value="ECO:0007669"/>
    <property type="project" value="InterPro"/>
</dbReference>
<feature type="compositionally biased region" description="Gly residues" evidence="14">
    <location>
        <begin position="667"/>
        <end position="676"/>
    </location>
</feature>
<dbReference type="GO" id="GO:0005829">
    <property type="term" value="C:cytosol"/>
    <property type="evidence" value="ECO:0007669"/>
    <property type="project" value="TreeGrafter"/>
</dbReference>
<dbReference type="STRING" id="43151.W5JI70"/>
<feature type="region of interest" description="Disordered" evidence="14">
    <location>
        <begin position="1092"/>
        <end position="1129"/>
    </location>
</feature>
<feature type="region of interest" description="Disordered" evidence="14">
    <location>
        <begin position="656"/>
        <end position="1074"/>
    </location>
</feature>
<reference evidence="16" key="2">
    <citation type="submission" date="2010-05" db="EMBL/GenBank/DDBJ databases">
        <authorList>
            <person name="Almeida L.G."/>
            <person name="Nicolas M.F."/>
            <person name="Souza R.C."/>
            <person name="Vasconcelos A.T.R."/>
        </authorList>
    </citation>
    <scope>NUCLEOTIDE SEQUENCE</scope>
</reference>
<comment type="similarity">
    <text evidence="3">Belongs to the peptidase C19 family.</text>
</comment>
<keyword evidence="8" id="KW-0788">Thiol protease</keyword>
<dbReference type="VEuPathDB" id="VectorBase:ADAR2_005792"/>
<keyword evidence="7" id="KW-0378">Hydrolase</keyword>
<feature type="compositionally biased region" description="Low complexity" evidence="14">
    <location>
        <begin position="1248"/>
        <end position="1270"/>
    </location>
</feature>
<evidence type="ECO:0000256" key="5">
    <source>
        <dbReference type="ARBA" id="ARBA00022670"/>
    </source>
</evidence>
<accession>W5JI70</accession>
<evidence type="ECO:0000256" key="11">
    <source>
        <dbReference type="ARBA" id="ARBA00042154"/>
    </source>
</evidence>
<dbReference type="InterPro" id="IPR018200">
    <property type="entry name" value="USP_CS"/>
</dbReference>
<dbReference type="AlphaFoldDB" id="W5JI70"/>
<proteinExistence type="inferred from homology"/>
<evidence type="ECO:0000256" key="10">
    <source>
        <dbReference type="ARBA" id="ARBA00041300"/>
    </source>
</evidence>
<dbReference type="GO" id="GO:0005730">
    <property type="term" value="C:nucleolus"/>
    <property type="evidence" value="ECO:0007669"/>
    <property type="project" value="UniProtKB-SubCell"/>
</dbReference>
<evidence type="ECO:0000256" key="7">
    <source>
        <dbReference type="ARBA" id="ARBA00022801"/>
    </source>
</evidence>
<dbReference type="PANTHER" id="PTHR24006">
    <property type="entry name" value="UBIQUITIN CARBOXYL-TERMINAL HYDROLASE"/>
    <property type="match status" value="1"/>
</dbReference>
<keyword evidence="6" id="KW-0833">Ubl conjugation pathway</keyword>
<feature type="region of interest" description="Disordered" evidence="14">
    <location>
        <begin position="220"/>
        <end position="270"/>
    </location>
</feature>
<feature type="domain" description="USP" evidence="15">
    <location>
        <begin position="294"/>
        <end position="611"/>
    </location>
</feature>
<feature type="compositionally biased region" description="Polar residues" evidence="14">
    <location>
        <begin position="817"/>
        <end position="850"/>
    </location>
</feature>
<evidence type="ECO:0000256" key="2">
    <source>
        <dbReference type="ARBA" id="ARBA00004604"/>
    </source>
</evidence>
<feature type="compositionally biased region" description="Acidic residues" evidence="14">
    <location>
        <begin position="950"/>
        <end position="960"/>
    </location>
</feature>
<reference evidence="16 18" key="1">
    <citation type="journal article" date="2010" name="BMC Genomics">
        <title>Combination of measures distinguishes pre-miRNAs from other stem-loops in the genome of the newly sequenced Anopheles darlingi.</title>
        <authorList>
            <person name="Mendes N.D."/>
            <person name="Freitas A.T."/>
            <person name="Vasconcelos A.T."/>
            <person name="Sagot M.F."/>
        </authorList>
    </citation>
    <scope>NUCLEOTIDE SEQUENCE</scope>
</reference>
<dbReference type="InterPro" id="IPR050164">
    <property type="entry name" value="Peptidase_C19"/>
</dbReference>
<dbReference type="Proteomes" id="UP000000673">
    <property type="component" value="Unassembled WGS sequence"/>
</dbReference>
<dbReference type="OMA" id="VCAMAKT"/>
<dbReference type="Gene3D" id="3.90.70.10">
    <property type="entry name" value="Cysteine proteinases"/>
    <property type="match status" value="1"/>
</dbReference>
<dbReference type="PROSITE" id="PS50235">
    <property type="entry name" value="USP_3"/>
    <property type="match status" value="1"/>
</dbReference>
<evidence type="ECO:0000256" key="3">
    <source>
        <dbReference type="ARBA" id="ARBA00009085"/>
    </source>
</evidence>
<reference evidence="16" key="3">
    <citation type="journal article" date="2013" name="Nucleic Acids Res.">
        <title>The genome of Anopheles darlingi, the main neotropical malaria vector.</title>
        <authorList>
            <person name="Marinotti O."/>
            <person name="Cerqueira G.C."/>
            <person name="de Almeida L.G."/>
            <person name="Ferro M.I."/>
            <person name="Loreto E.L."/>
            <person name="Zaha A."/>
            <person name="Teixeira S.M."/>
            <person name="Wespiser A.R."/>
            <person name="Almeida E Silva A."/>
            <person name="Schlindwein A.D."/>
            <person name="Pacheco A.C."/>
            <person name="Silva A.L."/>
            <person name="Graveley B.R."/>
            <person name="Walenz B.P."/>
            <person name="Lima Bde A."/>
            <person name="Ribeiro C.A."/>
            <person name="Nunes-Silva C.G."/>
            <person name="de Carvalho C.R."/>
            <person name="Soares C.M."/>
            <person name="de Menezes C.B."/>
            <person name="Matiolli C."/>
            <person name="Caffrey D."/>
            <person name="Araujo D.A."/>
            <person name="de Oliveira D.M."/>
            <person name="Golenbock D."/>
            <person name="Grisard E.C."/>
            <person name="Fantinatti-Garboggini F."/>
            <person name="de Carvalho F.M."/>
            <person name="Barcellos F.G."/>
            <person name="Prosdocimi F."/>
            <person name="May G."/>
            <person name="Azevedo Junior G.M."/>
            <person name="Guimaraes G.M."/>
            <person name="Goldman G.H."/>
            <person name="Padilha I.Q."/>
            <person name="Batista Jda S."/>
            <person name="Ferro J.A."/>
            <person name="Ribeiro J.M."/>
            <person name="Fietto J.L."/>
            <person name="Dabbas K.M."/>
            <person name="Cerdeira L."/>
            <person name="Agnez-Lima L.F."/>
            <person name="Brocchi M."/>
            <person name="de Carvalho M.O."/>
            <person name="Teixeira Mde M."/>
            <person name="Diniz Maia Mde M."/>
            <person name="Goldman M.H."/>
            <person name="Cruz Schneider M.P."/>
            <person name="Felipe M.S."/>
            <person name="Hungria M."/>
            <person name="Nicolas M.F."/>
            <person name="Pereira M."/>
            <person name="Montes M.A."/>
            <person name="Cantao M.E."/>
            <person name="Vincentz M."/>
            <person name="Rafael M.S."/>
            <person name="Silverman N."/>
            <person name="Stoco P.H."/>
            <person name="Souza R.C."/>
            <person name="Vicentini R."/>
            <person name="Gazzinelli R.T."/>
            <person name="Neves Rde O."/>
            <person name="Silva R."/>
            <person name="Astolfi-Filho S."/>
            <person name="Maciel T.E."/>
            <person name="Urmenyi T.P."/>
            <person name="Tadei W.P."/>
            <person name="Camargo E.P."/>
            <person name="de Vasconcelos A.T."/>
        </authorList>
    </citation>
    <scope>NUCLEOTIDE SEQUENCE</scope>
</reference>
<dbReference type="InterPro" id="IPR001394">
    <property type="entry name" value="Peptidase_C19_UCH"/>
</dbReference>
<feature type="compositionally biased region" description="Low complexity" evidence="14">
    <location>
        <begin position="1049"/>
        <end position="1070"/>
    </location>
</feature>
<feature type="compositionally biased region" description="Polar residues" evidence="14">
    <location>
        <begin position="245"/>
        <end position="259"/>
    </location>
</feature>
<comment type="subcellular location">
    <subcellularLocation>
        <location evidence="2">Nucleus</location>
        <location evidence="2">Nucleolus</location>
    </subcellularLocation>
</comment>
<dbReference type="EMBL" id="ADMH02001422">
    <property type="protein sequence ID" value="ETN62595.1"/>
    <property type="molecule type" value="Genomic_DNA"/>
</dbReference>
<evidence type="ECO:0000256" key="9">
    <source>
        <dbReference type="ARBA" id="ARBA00039432"/>
    </source>
</evidence>
<evidence type="ECO:0000256" key="13">
    <source>
        <dbReference type="ARBA" id="ARBA00043009"/>
    </source>
</evidence>
<dbReference type="InterPro" id="IPR038765">
    <property type="entry name" value="Papain-like_cys_pep_sf"/>
</dbReference>
<dbReference type="InterPro" id="IPR028889">
    <property type="entry name" value="USP"/>
</dbReference>
<feature type="compositionally biased region" description="Low complexity" evidence="14">
    <location>
        <begin position="656"/>
        <end position="666"/>
    </location>
</feature>
<dbReference type="eggNOG" id="KOG1865">
    <property type="taxonomic scope" value="Eukaryota"/>
</dbReference>
<feature type="compositionally biased region" description="Low complexity" evidence="14">
    <location>
        <begin position="1026"/>
        <end position="1038"/>
    </location>
</feature>
<dbReference type="VEuPathDB" id="VectorBase:ADAC005703"/>
<evidence type="ECO:0000256" key="6">
    <source>
        <dbReference type="ARBA" id="ARBA00022786"/>
    </source>
</evidence>
<dbReference type="EC" id="3.4.19.12" evidence="4"/>
<evidence type="ECO:0000313" key="17">
    <source>
        <dbReference type="EnsemblMetazoa" id="ADAC005703-PA"/>
    </source>
</evidence>
<feature type="compositionally biased region" description="Low complexity" evidence="14">
    <location>
        <begin position="67"/>
        <end position="80"/>
    </location>
</feature>
<feature type="compositionally biased region" description="Polar residues" evidence="14">
    <location>
        <begin position="762"/>
        <end position="772"/>
    </location>
</feature>
<feature type="region of interest" description="Disordered" evidence="14">
    <location>
        <begin position="160"/>
        <end position="201"/>
    </location>
</feature>
<evidence type="ECO:0000256" key="8">
    <source>
        <dbReference type="ARBA" id="ARBA00022807"/>
    </source>
</evidence>